<dbReference type="EMBL" id="BQNB010016991">
    <property type="protein sequence ID" value="GJT58137.1"/>
    <property type="molecule type" value="Genomic_DNA"/>
</dbReference>
<evidence type="ECO:0000313" key="3">
    <source>
        <dbReference type="Proteomes" id="UP001151760"/>
    </source>
</evidence>
<proteinExistence type="predicted"/>
<evidence type="ECO:0000256" key="1">
    <source>
        <dbReference type="SAM" id="MobiDB-lite"/>
    </source>
</evidence>
<sequence length="133" mass="14707">MAITTNASLVAAHDNDNILKTQSTTMSNVDIPQGMDTGGSPRRQETIGGTPAQTRFERVLEKSNEPHLPKGHTSGSKECRMEHNFELMENVPHTPHDSPLLGGSKDFSRQSDHQIEMEGREARKEEKGKNSIT</sequence>
<feature type="region of interest" description="Disordered" evidence="1">
    <location>
        <begin position="59"/>
        <end position="78"/>
    </location>
</feature>
<feature type="non-terminal residue" evidence="2">
    <location>
        <position position="133"/>
    </location>
</feature>
<feature type="compositionally biased region" description="Basic and acidic residues" evidence="1">
    <location>
        <begin position="59"/>
        <end position="68"/>
    </location>
</feature>
<evidence type="ECO:0008006" key="4">
    <source>
        <dbReference type="Google" id="ProtNLM"/>
    </source>
</evidence>
<keyword evidence="3" id="KW-1185">Reference proteome</keyword>
<comment type="caution">
    <text evidence="2">The sequence shown here is derived from an EMBL/GenBank/DDBJ whole genome shotgun (WGS) entry which is preliminary data.</text>
</comment>
<feature type="region of interest" description="Disordered" evidence="1">
    <location>
        <begin position="88"/>
        <end position="133"/>
    </location>
</feature>
<gene>
    <name evidence="2" type="ORF">Tco_0993191</name>
</gene>
<organism evidence="2 3">
    <name type="scientific">Tanacetum coccineum</name>
    <dbReference type="NCBI Taxonomy" id="301880"/>
    <lineage>
        <taxon>Eukaryota</taxon>
        <taxon>Viridiplantae</taxon>
        <taxon>Streptophyta</taxon>
        <taxon>Embryophyta</taxon>
        <taxon>Tracheophyta</taxon>
        <taxon>Spermatophyta</taxon>
        <taxon>Magnoliopsida</taxon>
        <taxon>eudicotyledons</taxon>
        <taxon>Gunneridae</taxon>
        <taxon>Pentapetalae</taxon>
        <taxon>asterids</taxon>
        <taxon>campanulids</taxon>
        <taxon>Asterales</taxon>
        <taxon>Asteraceae</taxon>
        <taxon>Asteroideae</taxon>
        <taxon>Anthemideae</taxon>
        <taxon>Anthemidinae</taxon>
        <taxon>Tanacetum</taxon>
    </lineage>
</organism>
<dbReference type="Proteomes" id="UP001151760">
    <property type="component" value="Unassembled WGS sequence"/>
</dbReference>
<name>A0ABQ5F600_9ASTR</name>
<evidence type="ECO:0000313" key="2">
    <source>
        <dbReference type="EMBL" id="GJT58137.1"/>
    </source>
</evidence>
<protein>
    <recommendedName>
        <fullName evidence="4">Dehydrin</fullName>
    </recommendedName>
</protein>
<reference evidence="2" key="2">
    <citation type="submission" date="2022-01" db="EMBL/GenBank/DDBJ databases">
        <authorList>
            <person name="Yamashiro T."/>
            <person name="Shiraishi A."/>
            <person name="Satake H."/>
            <person name="Nakayama K."/>
        </authorList>
    </citation>
    <scope>NUCLEOTIDE SEQUENCE</scope>
</reference>
<accession>A0ABQ5F600</accession>
<feature type="region of interest" description="Disordered" evidence="1">
    <location>
        <begin position="27"/>
        <end position="53"/>
    </location>
</feature>
<feature type="compositionally biased region" description="Basic and acidic residues" evidence="1">
    <location>
        <begin position="106"/>
        <end position="133"/>
    </location>
</feature>
<reference evidence="2" key="1">
    <citation type="journal article" date="2022" name="Int. J. Mol. Sci.">
        <title>Draft Genome of Tanacetum Coccineum: Genomic Comparison of Closely Related Tanacetum-Family Plants.</title>
        <authorList>
            <person name="Yamashiro T."/>
            <person name="Shiraishi A."/>
            <person name="Nakayama K."/>
            <person name="Satake H."/>
        </authorList>
    </citation>
    <scope>NUCLEOTIDE SEQUENCE</scope>
</reference>